<accession>A0A401U0U2</accession>
<dbReference type="Proteomes" id="UP000287033">
    <property type="component" value="Unassembled WGS sequence"/>
</dbReference>
<organism evidence="2 3">
    <name type="scientific">Chiloscyllium punctatum</name>
    <name type="common">Brownbanded bambooshark</name>
    <name type="synonym">Hemiscyllium punctatum</name>
    <dbReference type="NCBI Taxonomy" id="137246"/>
    <lineage>
        <taxon>Eukaryota</taxon>
        <taxon>Metazoa</taxon>
        <taxon>Chordata</taxon>
        <taxon>Craniata</taxon>
        <taxon>Vertebrata</taxon>
        <taxon>Chondrichthyes</taxon>
        <taxon>Elasmobranchii</taxon>
        <taxon>Galeomorphii</taxon>
        <taxon>Galeoidea</taxon>
        <taxon>Orectolobiformes</taxon>
        <taxon>Hemiscylliidae</taxon>
        <taxon>Chiloscyllium</taxon>
    </lineage>
</organism>
<dbReference type="EMBL" id="BEZZ01240177">
    <property type="protein sequence ID" value="GCC48500.1"/>
    <property type="molecule type" value="Genomic_DNA"/>
</dbReference>
<reference evidence="2 3" key="1">
    <citation type="journal article" date="2018" name="Nat. Ecol. Evol.">
        <title>Shark genomes provide insights into elasmobranch evolution and the origin of vertebrates.</title>
        <authorList>
            <person name="Hara Y"/>
            <person name="Yamaguchi K"/>
            <person name="Onimaru K"/>
            <person name="Kadota M"/>
            <person name="Koyanagi M"/>
            <person name="Keeley SD"/>
            <person name="Tatsumi K"/>
            <person name="Tanaka K"/>
            <person name="Motone F"/>
            <person name="Kageyama Y"/>
            <person name="Nozu R"/>
            <person name="Adachi N"/>
            <person name="Nishimura O"/>
            <person name="Nakagawa R"/>
            <person name="Tanegashima C"/>
            <person name="Kiyatake I"/>
            <person name="Matsumoto R"/>
            <person name="Murakumo K"/>
            <person name="Nishida K"/>
            <person name="Terakita A"/>
            <person name="Kuratani S"/>
            <person name="Sato K"/>
            <person name="Hyodo S Kuraku.S."/>
        </authorList>
    </citation>
    <scope>NUCLEOTIDE SEQUENCE [LARGE SCALE GENOMIC DNA]</scope>
</reference>
<evidence type="ECO:0000313" key="3">
    <source>
        <dbReference type="Proteomes" id="UP000287033"/>
    </source>
</evidence>
<feature type="region of interest" description="Disordered" evidence="1">
    <location>
        <begin position="33"/>
        <end position="55"/>
    </location>
</feature>
<keyword evidence="3" id="KW-1185">Reference proteome</keyword>
<name>A0A401U0U2_CHIPU</name>
<sequence>AGQDVRDVGGAAVGGLQDRGRLRRVGGGLLQRRDVGGNAGRDREAGGVVGRRGDARAARQLRQRAGFLHRIDVEVADRGVGGGVGGNCGHE</sequence>
<comment type="caution">
    <text evidence="2">The sequence shown here is derived from an EMBL/GenBank/DDBJ whole genome shotgun (WGS) entry which is preliminary data.</text>
</comment>
<gene>
    <name evidence="2" type="ORF">chiPu_0032563</name>
</gene>
<proteinExistence type="predicted"/>
<dbReference type="AlphaFoldDB" id="A0A401U0U2"/>
<evidence type="ECO:0000313" key="2">
    <source>
        <dbReference type="EMBL" id="GCC48500.1"/>
    </source>
</evidence>
<evidence type="ECO:0000256" key="1">
    <source>
        <dbReference type="SAM" id="MobiDB-lite"/>
    </source>
</evidence>
<feature type="non-terminal residue" evidence="2">
    <location>
        <position position="1"/>
    </location>
</feature>
<protein>
    <submittedName>
        <fullName evidence="2">Uncharacterized protein</fullName>
    </submittedName>
</protein>